<sequence>MHLFIYLYIISIKESTKPNFYVLRIRKQCSESKFLCNHQKKKHKENQEKETITIFVQRKLICKYICKKRKFKQIKIHKKQQINKQIIFAQTESKFTQHITLKHSKQAQDFIYHSAIVSYKYYYLSRLKLNQNQDQLLITIQNKNNSLPY</sequence>
<dbReference type="KEGG" id="tet:TTHERM_000823619"/>
<dbReference type="AlphaFoldDB" id="W7X6K6"/>
<protein>
    <submittedName>
        <fullName evidence="1">Uncharacterized protein</fullName>
    </submittedName>
</protein>
<proteinExistence type="predicted"/>
<reference evidence="2" key="1">
    <citation type="journal article" date="2006" name="PLoS Biol.">
        <title>Macronuclear genome sequence of the ciliate Tetrahymena thermophila, a model eukaryote.</title>
        <authorList>
            <person name="Eisen J.A."/>
            <person name="Coyne R.S."/>
            <person name="Wu M."/>
            <person name="Wu D."/>
            <person name="Thiagarajan M."/>
            <person name="Wortman J.R."/>
            <person name="Badger J.H."/>
            <person name="Ren Q."/>
            <person name="Amedeo P."/>
            <person name="Jones K.M."/>
            <person name="Tallon L.J."/>
            <person name="Delcher A.L."/>
            <person name="Salzberg S.L."/>
            <person name="Silva J.C."/>
            <person name="Haas B.J."/>
            <person name="Majoros W.H."/>
            <person name="Farzad M."/>
            <person name="Carlton J.M."/>
            <person name="Smith R.K. Jr."/>
            <person name="Garg J."/>
            <person name="Pearlman R.E."/>
            <person name="Karrer K.M."/>
            <person name="Sun L."/>
            <person name="Manning G."/>
            <person name="Elde N.C."/>
            <person name="Turkewitz A.P."/>
            <person name="Asai D.J."/>
            <person name="Wilkes D.E."/>
            <person name="Wang Y."/>
            <person name="Cai H."/>
            <person name="Collins K."/>
            <person name="Stewart B.A."/>
            <person name="Lee S.R."/>
            <person name="Wilamowska K."/>
            <person name="Weinberg Z."/>
            <person name="Ruzzo W.L."/>
            <person name="Wloga D."/>
            <person name="Gaertig J."/>
            <person name="Frankel J."/>
            <person name="Tsao C.-C."/>
            <person name="Gorovsky M.A."/>
            <person name="Keeling P.J."/>
            <person name="Waller R.F."/>
            <person name="Patron N.J."/>
            <person name="Cherry J.M."/>
            <person name="Stover N.A."/>
            <person name="Krieger C.J."/>
            <person name="del Toro C."/>
            <person name="Ryder H.F."/>
            <person name="Williamson S.C."/>
            <person name="Barbeau R.A."/>
            <person name="Hamilton E.P."/>
            <person name="Orias E."/>
        </authorList>
    </citation>
    <scope>NUCLEOTIDE SEQUENCE [LARGE SCALE GENOMIC DNA]</scope>
    <source>
        <strain evidence="2">SB210</strain>
    </source>
</reference>
<gene>
    <name evidence="1" type="ORF">TTHERM_000823619</name>
</gene>
<keyword evidence="2" id="KW-1185">Reference proteome</keyword>
<dbReference type="Proteomes" id="UP000009168">
    <property type="component" value="Unassembled WGS sequence"/>
</dbReference>
<accession>W7X6K6</accession>
<organism evidence="1 2">
    <name type="scientific">Tetrahymena thermophila (strain SB210)</name>
    <dbReference type="NCBI Taxonomy" id="312017"/>
    <lineage>
        <taxon>Eukaryota</taxon>
        <taxon>Sar</taxon>
        <taxon>Alveolata</taxon>
        <taxon>Ciliophora</taxon>
        <taxon>Intramacronucleata</taxon>
        <taxon>Oligohymenophorea</taxon>
        <taxon>Hymenostomatida</taxon>
        <taxon>Tetrahymenina</taxon>
        <taxon>Tetrahymenidae</taxon>
        <taxon>Tetrahymena</taxon>
    </lineage>
</organism>
<evidence type="ECO:0000313" key="2">
    <source>
        <dbReference type="Proteomes" id="UP000009168"/>
    </source>
</evidence>
<name>W7X6K6_TETTS</name>
<dbReference type="InParanoid" id="W7X6K6"/>
<dbReference type="GeneID" id="24440810"/>
<dbReference type="EMBL" id="GG662466">
    <property type="protein sequence ID" value="EWS72003.1"/>
    <property type="molecule type" value="Genomic_DNA"/>
</dbReference>
<evidence type="ECO:0000313" key="1">
    <source>
        <dbReference type="EMBL" id="EWS72003.1"/>
    </source>
</evidence>
<dbReference type="RefSeq" id="XP_012655459.1">
    <property type="nucleotide sequence ID" value="XM_012800005.1"/>
</dbReference>